<evidence type="ECO:0000313" key="1">
    <source>
        <dbReference type="EMBL" id="PQJ84530.1"/>
    </source>
</evidence>
<reference evidence="1 2" key="1">
    <citation type="submission" date="2016-12" db="EMBL/GenBank/DDBJ databases">
        <title>Diversity of luminous bacteria.</title>
        <authorList>
            <person name="Yoshizawa S."/>
            <person name="Kogure K."/>
        </authorList>
    </citation>
    <scope>NUCLEOTIDE SEQUENCE [LARGE SCALE GENOMIC DNA]</scope>
    <source>
        <strain evidence="1 2">ATCC 33715</strain>
    </source>
</reference>
<protein>
    <submittedName>
        <fullName evidence="1">Uncharacterized protein</fullName>
    </submittedName>
</protein>
<organism evidence="1 2">
    <name type="scientific">Aliivibrio sifiae</name>
    <dbReference type="NCBI Taxonomy" id="566293"/>
    <lineage>
        <taxon>Bacteria</taxon>
        <taxon>Pseudomonadati</taxon>
        <taxon>Pseudomonadota</taxon>
        <taxon>Gammaproteobacteria</taxon>
        <taxon>Vibrionales</taxon>
        <taxon>Vibrionaceae</taxon>
        <taxon>Aliivibrio</taxon>
    </lineage>
</organism>
<dbReference type="EMBL" id="MSCO01000002">
    <property type="protein sequence ID" value="PQJ84530.1"/>
    <property type="molecule type" value="Genomic_DNA"/>
</dbReference>
<gene>
    <name evidence="1" type="ORF">BTO22_13495</name>
</gene>
<dbReference type="Proteomes" id="UP000239263">
    <property type="component" value="Unassembled WGS sequence"/>
</dbReference>
<sequence>QLTELLEMLDQKLSSLILESNKSEDPDALGLYDRAEYFIGIGFVAMQQYIADTMFNSKVSKKNALNLGNKSPKGIPYIAIINFAANWWKHEAEWDWFGEGEIGQQTFKDVLNVSGSVEYPLSNILSHLCAENELSLSLVIPKLESWRDEFIKYRQNQCNNNQYT</sequence>
<dbReference type="RefSeq" id="WP_105055965.1">
    <property type="nucleotide sequence ID" value="NZ_CAWNRT010000002.1"/>
</dbReference>
<evidence type="ECO:0000313" key="2">
    <source>
        <dbReference type="Proteomes" id="UP000239263"/>
    </source>
</evidence>
<dbReference type="AlphaFoldDB" id="A0A2S7X2T4"/>
<feature type="non-terminal residue" evidence="1">
    <location>
        <position position="1"/>
    </location>
</feature>
<proteinExistence type="predicted"/>
<accession>A0A2S7X2T4</accession>
<name>A0A2S7X2T4_9GAMM</name>
<comment type="caution">
    <text evidence="1">The sequence shown here is derived from an EMBL/GenBank/DDBJ whole genome shotgun (WGS) entry which is preliminary data.</text>
</comment>